<dbReference type="PANTHER" id="PTHR42879:SF2">
    <property type="entry name" value="3-OXOACYL-[ACYL-CARRIER-PROTEIN] REDUCTASE FABG"/>
    <property type="match status" value="1"/>
</dbReference>
<feature type="domain" description="Ketoreductase" evidence="3">
    <location>
        <begin position="3"/>
        <end position="148"/>
    </location>
</feature>
<dbReference type="EMBL" id="NMQU01000009">
    <property type="protein sequence ID" value="OXM54838.1"/>
    <property type="molecule type" value="Genomic_DNA"/>
</dbReference>
<comment type="similarity">
    <text evidence="1">Belongs to the short-chain dehydrogenases/reductases (SDR) family.</text>
</comment>
<organism evidence="4 5">
    <name type="scientific">Amycolatopsis alba DSM 44262</name>
    <dbReference type="NCBI Taxonomy" id="1125972"/>
    <lineage>
        <taxon>Bacteria</taxon>
        <taxon>Bacillati</taxon>
        <taxon>Actinomycetota</taxon>
        <taxon>Actinomycetes</taxon>
        <taxon>Pseudonocardiales</taxon>
        <taxon>Pseudonocardiaceae</taxon>
        <taxon>Amycolatopsis</taxon>
    </lineage>
</organism>
<evidence type="ECO:0000313" key="4">
    <source>
        <dbReference type="EMBL" id="OXM54838.1"/>
    </source>
</evidence>
<dbReference type="AlphaFoldDB" id="A0A229S7F6"/>
<evidence type="ECO:0000313" key="5">
    <source>
        <dbReference type="Proteomes" id="UP000215563"/>
    </source>
</evidence>
<dbReference type="GO" id="GO:0016491">
    <property type="term" value="F:oxidoreductase activity"/>
    <property type="evidence" value="ECO:0007669"/>
    <property type="project" value="UniProtKB-KW"/>
</dbReference>
<dbReference type="Gene3D" id="3.40.50.720">
    <property type="entry name" value="NAD(P)-binding Rossmann-like Domain"/>
    <property type="match status" value="1"/>
</dbReference>
<protein>
    <submittedName>
        <fullName evidence="4">NAD(P)-dependent oxidoreductase</fullName>
    </submittedName>
</protein>
<dbReference type="PRINTS" id="PR00081">
    <property type="entry name" value="GDHRDH"/>
</dbReference>
<dbReference type="PROSITE" id="PS00061">
    <property type="entry name" value="ADH_SHORT"/>
    <property type="match status" value="1"/>
</dbReference>
<name>A0A229S7F6_AMYAL</name>
<keyword evidence="2" id="KW-0560">Oxidoreductase</keyword>
<evidence type="ECO:0000259" key="3">
    <source>
        <dbReference type="SMART" id="SM00822"/>
    </source>
</evidence>
<proteinExistence type="inferred from homology"/>
<dbReference type="SMART" id="SM00822">
    <property type="entry name" value="PKS_KR"/>
    <property type="match status" value="1"/>
</dbReference>
<dbReference type="GO" id="GO:0032787">
    <property type="term" value="P:monocarboxylic acid metabolic process"/>
    <property type="evidence" value="ECO:0007669"/>
    <property type="project" value="UniProtKB-ARBA"/>
</dbReference>
<dbReference type="CDD" id="cd05233">
    <property type="entry name" value="SDR_c"/>
    <property type="match status" value="1"/>
</dbReference>
<evidence type="ECO:0000256" key="2">
    <source>
        <dbReference type="ARBA" id="ARBA00023002"/>
    </source>
</evidence>
<evidence type="ECO:0000256" key="1">
    <source>
        <dbReference type="ARBA" id="ARBA00006484"/>
    </source>
</evidence>
<accession>A0A229S7F6</accession>
<dbReference type="InterPro" id="IPR036291">
    <property type="entry name" value="NAD(P)-bd_dom_sf"/>
</dbReference>
<dbReference type="RefSeq" id="WP_020634397.1">
    <property type="nucleotide sequence ID" value="NZ_KB913032.1"/>
</dbReference>
<gene>
    <name evidence="4" type="ORF">CFP75_02580</name>
</gene>
<dbReference type="Pfam" id="PF13561">
    <property type="entry name" value="adh_short_C2"/>
    <property type="match status" value="1"/>
</dbReference>
<sequence length="230" mass="23432">MSRIVVVTGGTRGIGAAIAARFQAAGDQVHAPGRADCDVTDEAAVARYFDGLGPVDVLVNNAGISASAPLAKTSLDQWRTQFEVNATGAFLCTRAVLPGMRSRDTGRIVTVASTASHIGYRYTAGYTASKHAAVGLMRATAAEVAGTGVTANAVCPAFVRTDMTAASVARIQERTGRDEADAEAALAAASPLGRLLEPDEVAHAVTFFAAAEAAAINGQTLVLDGGGIQS</sequence>
<dbReference type="FunFam" id="3.40.50.720:FF:000084">
    <property type="entry name" value="Short-chain dehydrogenase reductase"/>
    <property type="match status" value="1"/>
</dbReference>
<dbReference type="InterPro" id="IPR050259">
    <property type="entry name" value="SDR"/>
</dbReference>
<reference evidence="4 5" key="1">
    <citation type="submission" date="2017-07" db="EMBL/GenBank/DDBJ databases">
        <title>Amycolatopsis alba DSM 44262 Genome sequencing and assembly.</title>
        <authorList>
            <person name="Kaur N."/>
            <person name="Mayilraj S."/>
        </authorList>
    </citation>
    <scope>NUCLEOTIDE SEQUENCE [LARGE SCALE GENOMIC DNA]</scope>
    <source>
        <strain evidence="4 5">DSM 44262</strain>
    </source>
</reference>
<dbReference type="SUPFAM" id="SSF51735">
    <property type="entry name" value="NAD(P)-binding Rossmann-fold domains"/>
    <property type="match status" value="1"/>
</dbReference>
<dbReference type="PRINTS" id="PR00080">
    <property type="entry name" value="SDRFAMILY"/>
</dbReference>
<dbReference type="Proteomes" id="UP000215563">
    <property type="component" value="Unassembled WGS sequence"/>
</dbReference>
<keyword evidence="5" id="KW-1185">Reference proteome</keyword>
<dbReference type="InterPro" id="IPR002347">
    <property type="entry name" value="SDR_fam"/>
</dbReference>
<dbReference type="InterPro" id="IPR057326">
    <property type="entry name" value="KR_dom"/>
</dbReference>
<dbReference type="InterPro" id="IPR020904">
    <property type="entry name" value="Sc_DH/Rdtase_CS"/>
</dbReference>
<dbReference type="PANTHER" id="PTHR42879">
    <property type="entry name" value="3-OXOACYL-(ACYL-CARRIER-PROTEIN) REDUCTASE"/>
    <property type="match status" value="1"/>
</dbReference>
<dbReference type="OrthoDB" id="9804774at2"/>
<comment type="caution">
    <text evidence="4">The sequence shown here is derived from an EMBL/GenBank/DDBJ whole genome shotgun (WGS) entry which is preliminary data.</text>
</comment>